<dbReference type="EMBL" id="CP115543">
    <property type="protein sequence ID" value="WNH47373.1"/>
    <property type="molecule type" value="Genomic_DNA"/>
</dbReference>
<proteinExistence type="predicted"/>
<keyword evidence="1" id="KW-0812">Transmembrane</keyword>
<evidence type="ECO:0000256" key="1">
    <source>
        <dbReference type="SAM" id="Phobius"/>
    </source>
</evidence>
<feature type="transmembrane region" description="Helical" evidence="1">
    <location>
        <begin position="122"/>
        <end position="140"/>
    </location>
</feature>
<keyword evidence="1" id="KW-1133">Transmembrane helix</keyword>
<gene>
    <name evidence="2" type="ORF">PDM28_11740</name>
</gene>
<evidence type="ECO:0000313" key="2">
    <source>
        <dbReference type="EMBL" id="WNH47373.1"/>
    </source>
</evidence>
<feature type="transmembrane region" description="Helical" evidence="1">
    <location>
        <begin position="50"/>
        <end position="68"/>
    </location>
</feature>
<feature type="transmembrane region" description="Helical" evidence="1">
    <location>
        <begin position="80"/>
        <end position="101"/>
    </location>
</feature>
<dbReference type="RefSeq" id="WP_311182157.1">
    <property type="nucleotide sequence ID" value="NZ_CP115543.1"/>
</dbReference>
<keyword evidence="1" id="KW-0472">Membrane</keyword>
<protein>
    <submittedName>
        <fullName evidence="2">Uncharacterized protein</fullName>
    </submittedName>
</protein>
<feature type="transmembrane region" description="Helical" evidence="1">
    <location>
        <begin position="146"/>
        <end position="165"/>
    </location>
</feature>
<feature type="transmembrane region" description="Helical" evidence="1">
    <location>
        <begin position="12"/>
        <end position="38"/>
    </location>
</feature>
<keyword evidence="3" id="KW-1185">Reference proteome</keyword>
<organism evidence="2 3">
    <name type="scientific">Stenotrophomonas aracearum</name>
    <dbReference type="NCBI Taxonomy" id="3003272"/>
    <lineage>
        <taxon>Bacteria</taxon>
        <taxon>Pseudomonadati</taxon>
        <taxon>Pseudomonadota</taxon>
        <taxon>Gammaproteobacteria</taxon>
        <taxon>Lysobacterales</taxon>
        <taxon>Lysobacteraceae</taxon>
        <taxon>Stenotrophomonas</taxon>
    </lineage>
</organism>
<name>A0ABY9Y9K5_9GAMM</name>
<evidence type="ECO:0000313" key="3">
    <source>
        <dbReference type="Proteomes" id="UP001305421"/>
    </source>
</evidence>
<dbReference type="Proteomes" id="UP001305421">
    <property type="component" value="Chromosome"/>
</dbReference>
<accession>A0ABY9Y9K5</accession>
<sequence length="178" mass="18808">MNILLGLLPFLVFAIAARLFGTSGALCAAALTALILCARDWTGPRRHCGLLELVSLIVFGGLAVYAGLTRPAWPVMGVRLAVDAVLLLVMLASLLIGRPFTLGYARPEGDPAAWLTPRFIRGHYVVSGVWTAAVAAIVAADALVLVWPNALMVGVAVIVTALLAASRFTRRYAASLRT</sequence>
<reference evidence="2 3" key="1">
    <citation type="submission" date="2022-12" db="EMBL/GenBank/DDBJ databases">
        <title>Two new species, Stenotrophomonas aracearum and Stenotrophomonas oahuensis, isolated from Anthurium (Araceae family) in Hawaii.</title>
        <authorList>
            <person name="Chunag S.C."/>
            <person name="Dobhal S."/>
            <person name="Alvarez A."/>
            <person name="Arif M."/>
        </authorList>
    </citation>
    <scope>NUCLEOTIDE SEQUENCE [LARGE SCALE GENOMIC DNA]</scope>
    <source>
        <strain evidence="2 3">A5588</strain>
    </source>
</reference>